<evidence type="ECO:0000313" key="3">
    <source>
        <dbReference type="Proteomes" id="UP000747542"/>
    </source>
</evidence>
<accession>A0A8J5K7D7</accession>
<proteinExistence type="predicted"/>
<comment type="caution">
    <text evidence="2">The sequence shown here is derived from an EMBL/GenBank/DDBJ whole genome shotgun (WGS) entry which is preliminary data.</text>
</comment>
<keyword evidence="3" id="KW-1185">Reference proteome</keyword>
<keyword evidence="1" id="KW-1133">Transmembrane helix</keyword>
<name>A0A8J5K7D7_HOMAM</name>
<feature type="transmembrane region" description="Helical" evidence="1">
    <location>
        <begin position="23"/>
        <end position="42"/>
    </location>
</feature>
<dbReference type="EMBL" id="JAHLQT010018664">
    <property type="protein sequence ID" value="KAG7169001.1"/>
    <property type="molecule type" value="Genomic_DNA"/>
</dbReference>
<protein>
    <submittedName>
        <fullName evidence="2">Uncharacterized protein</fullName>
    </submittedName>
</protein>
<feature type="transmembrane region" description="Helical" evidence="1">
    <location>
        <begin position="113"/>
        <end position="130"/>
    </location>
</feature>
<dbReference type="Proteomes" id="UP000747542">
    <property type="component" value="Unassembled WGS sequence"/>
</dbReference>
<evidence type="ECO:0000256" key="1">
    <source>
        <dbReference type="SAM" id="Phobius"/>
    </source>
</evidence>
<keyword evidence="1" id="KW-0472">Membrane</keyword>
<sequence>MMLFLLTRELEGLSEQVMTPGLLRAYFLIVLLLLLNRLTSFWTSTKPLSRKESTWPMKMREQMLLPVMILAVVYSLLWLPVLVVRTVELDHDLSSSMLTILWGFHCYTQERCTSYFLTALVTSTFIYFCSKKSGVCSRWWALSWTCGLYIPMLVNEVLWHTLSPKDWGIMTIAVYYNHTFSYEIHPLWSPDIRLVDVAGDERIDHRRLIQHGLRILLGEICHKIARDTADASVVCRRRMDEEWVRLVMGEWAVTVVVAVVMTCCVSQATSAAPRHDPENKSSFPTRVKCVTETCSRVFEMVCASAVLWAILLRPACALYLYFTHWKVWSCLLDVPTHCFLIVIVIIVPREIERYTDEEDREYQAVGDCSDDDDVRPIWQTNHNFNEKGVYNDDVDPWWETKETSGQLPAGTATNFTHPVMTSEDVKLVAEYNERCLLVTVEAPTRTLWEREEDGN</sequence>
<keyword evidence="1" id="KW-0812">Transmembrane</keyword>
<organism evidence="2 3">
    <name type="scientific">Homarus americanus</name>
    <name type="common">American lobster</name>
    <dbReference type="NCBI Taxonomy" id="6706"/>
    <lineage>
        <taxon>Eukaryota</taxon>
        <taxon>Metazoa</taxon>
        <taxon>Ecdysozoa</taxon>
        <taxon>Arthropoda</taxon>
        <taxon>Crustacea</taxon>
        <taxon>Multicrustacea</taxon>
        <taxon>Malacostraca</taxon>
        <taxon>Eumalacostraca</taxon>
        <taxon>Eucarida</taxon>
        <taxon>Decapoda</taxon>
        <taxon>Pleocyemata</taxon>
        <taxon>Astacidea</taxon>
        <taxon>Nephropoidea</taxon>
        <taxon>Nephropidae</taxon>
        <taxon>Homarus</taxon>
    </lineage>
</organism>
<reference evidence="2" key="1">
    <citation type="journal article" date="2021" name="Sci. Adv.">
        <title>The American lobster genome reveals insights on longevity, neural, and immune adaptations.</title>
        <authorList>
            <person name="Polinski J.M."/>
            <person name="Zimin A.V."/>
            <person name="Clark K.F."/>
            <person name="Kohn A.B."/>
            <person name="Sadowski N."/>
            <person name="Timp W."/>
            <person name="Ptitsyn A."/>
            <person name="Khanna P."/>
            <person name="Romanova D.Y."/>
            <person name="Williams P."/>
            <person name="Greenwood S.J."/>
            <person name="Moroz L.L."/>
            <person name="Walt D.R."/>
            <person name="Bodnar A.G."/>
        </authorList>
    </citation>
    <scope>NUCLEOTIDE SEQUENCE</scope>
    <source>
        <strain evidence="2">GMGI-L3</strain>
    </source>
</reference>
<dbReference type="AlphaFoldDB" id="A0A8J5K7D7"/>
<feature type="transmembrane region" description="Helical" evidence="1">
    <location>
        <begin position="63"/>
        <end position="84"/>
    </location>
</feature>
<gene>
    <name evidence="2" type="ORF">Hamer_G011693</name>
</gene>
<evidence type="ECO:0000313" key="2">
    <source>
        <dbReference type="EMBL" id="KAG7169001.1"/>
    </source>
</evidence>